<dbReference type="Pfam" id="PF13676">
    <property type="entry name" value="TIR_2"/>
    <property type="match status" value="1"/>
</dbReference>
<dbReference type="Proteomes" id="UP000442990">
    <property type="component" value="Unassembled WGS sequence"/>
</dbReference>
<feature type="region of interest" description="Disordered" evidence="1">
    <location>
        <begin position="182"/>
        <end position="202"/>
    </location>
</feature>
<dbReference type="Gene3D" id="3.40.50.10140">
    <property type="entry name" value="Toll/interleukin-1 receptor homology (TIR) domain"/>
    <property type="match status" value="1"/>
</dbReference>
<dbReference type="InterPro" id="IPR013568">
    <property type="entry name" value="SEFIR_dom"/>
</dbReference>
<keyword evidence="4" id="KW-1185">Reference proteome</keyword>
<name>A0A7J5D559_9ACTN</name>
<dbReference type="GO" id="GO:0007165">
    <property type="term" value="P:signal transduction"/>
    <property type="evidence" value="ECO:0007669"/>
    <property type="project" value="InterPro"/>
</dbReference>
<feature type="domain" description="SEFIR" evidence="2">
    <location>
        <begin position="204"/>
        <end position="345"/>
    </location>
</feature>
<evidence type="ECO:0000256" key="1">
    <source>
        <dbReference type="SAM" id="MobiDB-lite"/>
    </source>
</evidence>
<sequence length="357" mass="39495">MADDFVTSYAAEENLAYATRFHQDLIAAVARTKGRAIEAAMCCGGQGDANHPLVARAQVLVALCSRAYYADPGCGGDWAVFEHRLSLVPVQFRPAVPPARVLVRWQPAAPPSGMPLAPIVSGEVTDSYACKGVYGIIREEGFSSRAYRDALVEIAATVCAGQAGSPPVVSAGELPRLALPFPRGGRGPRSKVPSPRTPQEVPRRPRVFLSYAHEEDGGVHQKRVKALYQRLHSEGIDADMDTAAHERGPQYWTRWMRKHYKEADFVIVIVSPAYKRRAEHEEIQGKGDGVGFEADYILEERRKNRDWYRRILVVSFPEHGEEHVPDFLAGVTLYTLDPETGEGDLESLIDYIKGEAR</sequence>
<dbReference type="InterPro" id="IPR000157">
    <property type="entry name" value="TIR_dom"/>
</dbReference>
<organism evidence="3 4">
    <name type="scientific">Streptomyces triticiradicis</name>
    <dbReference type="NCBI Taxonomy" id="2651189"/>
    <lineage>
        <taxon>Bacteria</taxon>
        <taxon>Bacillati</taxon>
        <taxon>Actinomycetota</taxon>
        <taxon>Actinomycetes</taxon>
        <taxon>Kitasatosporales</taxon>
        <taxon>Streptomycetaceae</taxon>
        <taxon>Streptomyces</taxon>
    </lineage>
</organism>
<protein>
    <submittedName>
        <fullName evidence="3">TIR domain-containing protein</fullName>
    </submittedName>
</protein>
<reference evidence="3 4" key="1">
    <citation type="submission" date="2019-09" db="EMBL/GenBank/DDBJ databases">
        <title>Isolation and identification of active actinomycetes.</title>
        <authorList>
            <person name="Yu Z."/>
            <person name="Han C."/>
            <person name="Yu B."/>
        </authorList>
    </citation>
    <scope>NUCLEOTIDE SEQUENCE [LARGE SCALE GENOMIC DNA]</scope>
    <source>
        <strain evidence="3 4">NEAU-H2</strain>
    </source>
</reference>
<dbReference type="SUPFAM" id="SSF52200">
    <property type="entry name" value="Toll/Interleukin receptor TIR domain"/>
    <property type="match status" value="1"/>
</dbReference>
<dbReference type="RefSeq" id="WP_151473753.1">
    <property type="nucleotide sequence ID" value="NZ_WBKG01000043.1"/>
</dbReference>
<accession>A0A7J5D559</accession>
<gene>
    <name evidence="3" type="ORF">F8144_36685</name>
</gene>
<dbReference type="InterPro" id="IPR035897">
    <property type="entry name" value="Toll_tir_struct_dom_sf"/>
</dbReference>
<dbReference type="AlphaFoldDB" id="A0A7J5D559"/>
<dbReference type="EMBL" id="WBKG01000043">
    <property type="protein sequence ID" value="KAB1979303.1"/>
    <property type="molecule type" value="Genomic_DNA"/>
</dbReference>
<proteinExistence type="predicted"/>
<comment type="caution">
    <text evidence="3">The sequence shown here is derived from an EMBL/GenBank/DDBJ whole genome shotgun (WGS) entry which is preliminary data.</text>
</comment>
<dbReference type="PROSITE" id="PS51534">
    <property type="entry name" value="SEFIR"/>
    <property type="match status" value="1"/>
</dbReference>
<evidence type="ECO:0000313" key="3">
    <source>
        <dbReference type="EMBL" id="KAB1979303.1"/>
    </source>
</evidence>
<evidence type="ECO:0000259" key="2">
    <source>
        <dbReference type="PROSITE" id="PS51534"/>
    </source>
</evidence>
<evidence type="ECO:0000313" key="4">
    <source>
        <dbReference type="Proteomes" id="UP000442990"/>
    </source>
</evidence>